<sequence length="112" mass="12838">MFYLYSAIHYPQHTQTQQGGAASCNPTPMIQKCLSPFWHRLLVCQQQRYSSPRMTTKIVFVMTNCCWRHHYTSIFSLTNRAFSGSPFVTSSTGVQHFRAGKGIILIHPHVFS</sequence>
<proteinExistence type="predicted"/>
<accession>A0A0A9GCU4</accession>
<dbReference type="AlphaFoldDB" id="A0A0A9GCU4"/>
<reference evidence="1" key="1">
    <citation type="submission" date="2014-09" db="EMBL/GenBank/DDBJ databases">
        <authorList>
            <person name="Magalhaes I.L.F."/>
            <person name="Oliveira U."/>
            <person name="Santos F.R."/>
            <person name="Vidigal T.H.D.A."/>
            <person name="Brescovit A.D."/>
            <person name="Santos A.J."/>
        </authorList>
    </citation>
    <scope>NUCLEOTIDE SEQUENCE</scope>
    <source>
        <tissue evidence="1">Shoot tissue taken approximately 20 cm above the soil surface</tissue>
    </source>
</reference>
<reference evidence="1" key="2">
    <citation type="journal article" date="2015" name="Data Brief">
        <title>Shoot transcriptome of the giant reed, Arundo donax.</title>
        <authorList>
            <person name="Barrero R.A."/>
            <person name="Guerrero F.D."/>
            <person name="Moolhuijzen P."/>
            <person name="Goolsby J.A."/>
            <person name="Tidwell J."/>
            <person name="Bellgard S.E."/>
            <person name="Bellgard M.I."/>
        </authorList>
    </citation>
    <scope>NUCLEOTIDE SEQUENCE</scope>
    <source>
        <tissue evidence="1">Shoot tissue taken approximately 20 cm above the soil surface</tissue>
    </source>
</reference>
<name>A0A0A9GCU4_ARUDO</name>
<dbReference type="EMBL" id="GBRH01175001">
    <property type="protein sequence ID" value="JAE22895.1"/>
    <property type="molecule type" value="Transcribed_RNA"/>
</dbReference>
<protein>
    <submittedName>
        <fullName evidence="1">Uncharacterized protein</fullName>
    </submittedName>
</protein>
<evidence type="ECO:0000313" key="1">
    <source>
        <dbReference type="EMBL" id="JAE22895.1"/>
    </source>
</evidence>
<organism evidence="1">
    <name type="scientific">Arundo donax</name>
    <name type="common">Giant reed</name>
    <name type="synonym">Donax arundinaceus</name>
    <dbReference type="NCBI Taxonomy" id="35708"/>
    <lineage>
        <taxon>Eukaryota</taxon>
        <taxon>Viridiplantae</taxon>
        <taxon>Streptophyta</taxon>
        <taxon>Embryophyta</taxon>
        <taxon>Tracheophyta</taxon>
        <taxon>Spermatophyta</taxon>
        <taxon>Magnoliopsida</taxon>
        <taxon>Liliopsida</taxon>
        <taxon>Poales</taxon>
        <taxon>Poaceae</taxon>
        <taxon>PACMAD clade</taxon>
        <taxon>Arundinoideae</taxon>
        <taxon>Arundineae</taxon>
        <taxon>Arundo</taxon>
    </lineage>
</organism>